<sequence length="460" mass="46210">MLSFLWIGLILQLVRAEDECTPTPSGGFGTCRTCGAIINGKEYCSQCNGSGSFDSGCAPTDGVCTSDNNECAQKQDGVCTRCAYSSFMYKGGCYQSSRAPGNTVCETAQDGKCTTARVGYFVPPGADASHQSVIPCGDEEVVTIGSSKQYRGIPNCLTCTAPVNGDGADSTPKAPTCNACKDGFFVDASKESTCTACPANCLTCADGTAERCKSCTADTHFLGAADDGEGPCISCGDATQGSGAWRGVAGCAKCTKPQSAGPATCTECAADKHLKTDSGATSCVSAGECKDGFFPTTDSTGKRVCTTCGDTANGGIEDCAKCSLKAASAGAGPLVTCSECSSKKLSPLGDACLTACPAGTYPNDNGVCAPCHSSCVSCKNSSAEASCTACYPGSVLSRTSGDAGRCTPECTGEFVAHCAAGQCDGVVGGSKYCKKCDNGYVPINGICTAAGAAGRGASVC</sequence>
<evidence type="ECO:0000256" key="1">
    <source>
        <dbReference type="SAM" id="SignalP"/>
    </source>
</evidence>
<dbReference type="PANTHER" id="PTHR23275">
    <property type="entry name" value="CABRIOLET.-RELATED"/>
    <property type="match status" value="1"/>
</dbReference>
<dbReference type="InterPro" id="IPR052798">
    <property type="entry name" value="Giardia_VSA"/>
</dbReference>
<evidence type="ECO:0000313" key="2">
    <source>
        <dbReference type="EMBL" id="EFO60836.1"/>
    </source>
</evidence>
<dbReference type="SMART" id="SM00261">
    <property type="entry name" value="FU"/>
    <property type="match status" value="4"/>
</dbReference>
<name>E1F9M9_GIAIA</name>
<evidence type="ECO:0000313" key="3">
    <source>
        <dbReference type="Proteomes" id="UP000008974"/>
    </source>
</evidence>
<dbReference type="VEuPathDB" id="GiardiaDB:GLP15_4526"/>
<dbReference type="OrthoDB" id="300641at2759"/>
<gene>
    <name evidence="2" type="ORF">GLP15_4526</name>
</gene>
<organism evidence="2 3">
    <name type="scientific">Giardia intestinalis (strain P15)</name>
    <name type="common">Giardia lamblia</name>
    <dbReference type="NCBI Taxonomy" id="658858"/>
    <lineage>
        <taxon>Eukaryota</taxon>
        <taxon>Metamonada</taxon>
        <taxon>Diplomonadida</taxon>
        <taxon>Hexamitidae</taxon>
        <taxon>Giardiinae</taxon>
        <taxon>Giardia</taxon>
    </lineage>
</organism>
<dbReference type="PANTHER" id="PTHR23275:SF100">
    <property type="entry name" value="EGF-LIKE DOMAIN-CONTAINING PROTEIN"/>
    <property type="match status" value="1"/>
</dbReference>
<dbReference type="Proteomes" id="UP000008974">
    <property type="component" value="Unassembled WGS sequence"/>
</dbReference>
<keyword evidence="1" id="KW-0732">Signal</keyword>
<comment type="caution">
    <text evidence="2">The sequence shown here is derived from an EMBL/GenBank/DDBJ whole genome shotgun (WGS) entry which is preliminary data.</text>
</comment>
<dbReference type="SUPFAM" id="SSF57184">
    <property type="entry name" value="Growth factor receptor domain"/>
    <property type="match status" value="2"/>
</dbReference>
<proteinExistence type="predicted"/>
<dbReference type="AlphaFoldDB" id="E1F9M9"/>
<dbReference type="Gene3D" id="2.10.220.10">
    <property type="entry name" value="Hormone Receptor, Insulin-like Growth Factor Receptor 1, Chain A, domain 2"/>
    <property type="match status" value="2"/>
</dbReference>
<feature type="signal peptide" evidence="1">
    <location>
        <begin position="1"/>
        <end position="16"/>
    </location>
</feature>
<dbReference type="InterPro" id="IPR006212">
    <property type="entry name" value="Furin_repeat"/>
</dbReference>
<dbReference type="EMBL" id="ACVC01000710">
    <property type="protein sequence ID" value="EFO60836.1"/>
    <property type="molecule type" value="Genomic_DNA"/>
</dbReference>
<reference evidence="2 3" key="1">
    <citation type="journal article" date="2010" name="BMC Genomics">
        <title>Genome analysis and comparative genomics of a Giardia intestinalis assemblage E isolate.</title>
        <authorList>
            <person name="Jerlstrom-Hultqvist J."/>
            <person name="Franzen O."/>
            <person name="Ankarklev J."/>
            <person name="Xu F."/>
            <person name="Nohynkova E."/>
            <person name="Andersson J.O."/>
            <person name="Svard S.G."/>
            <person name="Andersson B."/>
        </authorList>
    </citation>
    <scope>NUCLEOTIDE SEQUENCE [LARGE SCALE GENOMIC DNA]</scope>
    <source>
        <strain evidence="2 3">P15</strain>
    </source>
</reference>
<dbReference type="InterPro" id="IPR005127">
    <property type="entry name" value="Giardia_VSP"/>
</dbReference>
<protein>
    <submittedName>
        <fullName evidence="2">VSP</fullName>
    </submittedName>
</protein>
<dbReference type="InterPro" id="IPR009030">
    <property type="entry name" value="Growth_fac_rcpt_cys_sf"/>
</dbReference>
<dbReference type="Pfam" id="PF03302">
    <property type="entry name" value="VSP"/>
    <property type="match status" value="2"/>
</dbReference>
<feature type="chain" id="PRO_5003145344" evidence="1">
    <location>
        <begin position="17"/>
        <end position="460"/>
    </location>
</feature>
<dbReference type="OMA" id="GAATCER"/>
<feature type="non-terminal residue" evidence="2">
    <location>
        <position position="460"/>
    </location>
</feature>
<accession>E1F9M9</accession>